<dbReference type="FunFam" id="3.40.430.10:FF:000001">
    <property type="entry name" value="Dihydrofolate reductase"/>
    <property type="match status" value="1"/>
</dbReference>
<comment type="pathway">
    <text evidence="1 8">Cofactor biosynthesis; tetrahydrofolate biosynthesis; 5,6,7,8-tetrahydrofolate from 7,8-dihydrofolate: step 1/1.</text>
</comment>
<proteinExistence type="inferred from homology"/>
<dbReference type="GO" id="GO:0070401">
    <property type="term" value="F:NADP+ binding"/>
    <property type="evidence" value="ECO:0007669"/>
    <property type="project" value="UniProtKB-ARBA"/>
</dbReference>
<dbReference type="PROSITE" id="PS51330">
    <property type="entry name" value="DHFR_2"/>
    <property type="match status" value="1"/>
</dbReference>
<evidence type="ECO:0000256" key="3">
    <source>
        <dbReference type="ARBA" id="ARBA00012856"/>
    </source>
</evidence>
<name>A0A5C1EBV5_9RHOO</name>
<dbReference type="InterPro" id="IPR012259">
    <property type="entry name" value="DHFR"/>
</dbReference>
<dbReference type="UniPathway" id="UPA00077">
    <property type="reaction ID" value="UER00158"/>
</dbReference>
<organism evidence="10 11">
    <name type="scientific">Oryzomicrobium terrae</name>
    <dbReference type="NCBI Taxonomy" id="1735038"/>
    <lineage>
        <taxon>Bacteria</taxon>
        <taxon>Pseudomonadati</taxon>
        <taxon>Pseudomonadota</taxon>
        <taxon>Betaproteobacteria</taxon>
        <taxon>Rhodocyclales</taxon>
        <taxon>Rhodocyclaceae</taxon>
        <taxon>Oryzomicrobium</taxon>
    </lineage>
</organism>
<evidence type="ECO:0000256" key="6">
    <source>
        <dbReference type="ARBA" id="ARBA00023002"/>
    </source>
</evidence>
<evidence type="ECO:0000256" key="8">
    <source>
        <dbReference type="PIRNR" id="PIRNR000194"/>
    </source>
</evidence>
<dbReference type="InterPro" id="IPR001796">
    <property type="entry name" value="DHFR_dom"/>
</dbReference>
<evidence type="ECO:0000313" key="10">
    <source>
        <dbReference type="EMBL" id="QEL66175.1"/>
    </source>
</evidence>
<evidence type="ECO:0000256" key="7">
    <source>
        <dbReference type="ARBA" id="ARBA00025067"/>
    </source>
</evidence>
<dbReference type="EMBL" id="CP022579">
    <property type="protein sequence ID" value="QEL66175.1"/>
    <property type="molecule type" value="Genomic_DNA"/>
</dbReference>
<dbReference type="KEGG" id="otr:OTERR_26990"/>
<dbReference type="GO" id="GO:0046655">
    <property type="term" value="P:folic acid metabolic process"/>
    <property type="evidence" value="ECO:0007669"/>
    <property type="project" value="TreeGrafter"/>
</dbReference>
<evidence type="ECO:0000259" key="9">
    <source>
        <dbReference type="PROSITE" id="PS51330"/>
    </source>
</evidence>
<evidence type="ECO:0000256" key="4">
    <source>
        <dbReference type="ARBA" id="ARBA00022563"/>
    </source>
</evidence>
<keyword evidence="6 8" id="KW-0560">Oxidoreductase</keyword>
<dbReference type="Pfam" id="PF00186">
    <property type="entry name" value="DHFR_1"/>
    <property type="match status" value="1"/>
</dbReference>
<dbReference type="EC" id="1.5.1.3" evidence="3 8"/>
<dbReference type="PANTHER" id="PTHR48069:SF3">
    <property type="entry name" value="DIHYDROFOLATE REDUCTASE"/>
    <property type="match status" value="1"/>
</dbReference>
<dbReference type="SUPFAM" id="SSF53597">
    <property type="entry name" value="Dihydrofolate reductase-like"/>
    <property type="match status" value="1"/>
</dbReference>
<evidence type="ECO:0000256" key="1">
    <source>
        <dbReference type="ARBA" id="ARBA00004903"/>
    </source>
</evidence>
<dbReference type="GO" id="GO:0005829">
    <property type="term" value="C:cytosol"/>
    <property type="evidence" value="ECO:0007669"/>
    <property type="project" value="TreeGrafter"/>
</dbReference>
<dbReference type="CDD" id="cd00209">
    <property type="entry name" value="DHFR"/>
    <property type="match status" value="1"/>
</dbReference>
<dbReference type="RefSeq" id="WP_149426127.1">
    <property type="nucleotide sequence ID" value="NZ_CP022579.1"/>
</dbReference>
<dbReference type="PIRSF" id="PIRSF000194">
    <property type="entry name" value="DHFR"/>
    <property type="match status" value="1"/>
</dbReference>
<gene>
    <name evidence="10" type="primary">dfrA</name>
    <name evidence="10" type="ORF">OTERR_26990</name>
</gene>
<feature type="domain" description="DHFR" evidence="9">
    <location>
        <begin position="2"/>
        <end position="163"/>
    </location>
</feature>
<dbReference type="GO" id="GO:0046452">
    <property type="term" value="P:dihydrofolate metabolic process"/>
    <property type="evidence" value="ECO:0007669"/>
    <property type="project" value="TreeGrafter"/>
</dbReference>
<accession>A0A5C1EBV5</accession>
<comment type="function">
    <text evidence="7 8">Key enzyme in folate metabolism. Catalyzes an essential reaction for de novo glycine and purine synthesis, and for DNA precursor synthesis.</text>
</comment>
<dbReference type="GO" id="GO:0004146">
    <property type="term" value="F:dihydrofolate reductase activity"/>
    <property type="evidence" value="ECO:0007669"/>
    <property type="project" value="UniProtKB-EC"/>
</dbReference>
<sequence length="164" mass="17650">MTTTLIAAVAANGIIGRNNALPWHLPEDLKHFKAATLGHPVVMGRKTWESLGRPLPGRENVVVTRDGAYAAPGATVRTSLEAALAHAAAAPGGDEVFLIGGAELYRQALAQNLVDRLVLTEVALVPEGDARFPDWERSQWREADRQAHTGANGTAYAFVTYERL</sequence>
<dbReference type="GO" id="GO:0046654">
    <property type="term" value="P:tetrahydrofolate biosynthetic process"/>
    <property type="evidence" value="ECO:0007669"/>
    <property type="project" value="UniProtKB-UniPathway"/>
</dbReference>
<dbReference type="PANTHER" id="PTHR48069">
    <property type="entry name" value="DIHYDROFOLATE REDUCTASE"/>
    <property type="match status" value="1"/>
</dbReference>
<protein>
    <recommendedName>
        <fullName evidence="3 8">Dihydrofolate reductase</fullName>
        <ecNumber evidence="3 8">1.5.1.3</ecNumber>
    </recommendedName>
</protein>
<evidence type="ECO:0000256" key="5">
    <source>
        <dbReference type="ARBA" id="ARBA00022857"/>
    </source>
</evidence>
<dbReference type="AlphaFoldDB" id="A0A5C1EBV5"/>
<dbReference type="Gene3D" id="3.40.430.10">
    <property type="entry name" value="Dihydrofolate Reductase, subunit A"/>
    <property type="match status" value="1"/>
</dbReference>
<dbReference type="PRINTS" id="PR00070">
    <property type="entry name" value="DHFR"/>
</dbReference>
<keyword evidence="4 8" id="KW-0554">One-carbon metabolism</keyword>
<evidence type="ECO:0000313" key="11">
    <source>
        <dbReference type="Proteomes" id="UP000323671"/>
    </source>
</evidence>
<keyword evidence="11" id="KW-1185">Reference proteome</keyword>
<dbReference type="Proteomes" id="UP000323671">
    <property type="component" value="Chromosome"/>
</dbReference>
<dbReference type="GO" id="GO:0006730">
    <property type="term" value="P:one-carbon metabolic process"/>
    <property type="evidence" value="ECO:0007669"/>
    <property type="project" value="UniProtKB-KW"/>
</dbReference>
<reference evidence="10 11" key="1">
    <citation type="submission" date="2017-07" db="EMBL/GenBank/DDBJ databases">
        <title>Complete genome sequence of Oryzomicrobium terrae TPP412.</title>
        <authorList>
            <person name="Chiu L.-W."/>
            <person name="Lo K.-J."/>
            <person name="Tsai Y.-M."/>
            <person name="Lin S.-S."/>
            <person name="Kuo C.-H."/>
            <person name="Liu C.-T."/>
        </authorList>
    </citation>
    <scope>NUCLEOTIDE SEQUENCE [LARGE SCALE GENOMIC DNA]</scope>
    <source>
        <strain evidence="10 11">TPP412</strain>
    </source>
</reference>
<keyword evidence="5 8" id="KW-0521">NADP</keyword>
<comment type="catalytic activity">
    <reaction evidence="8">
        <text>(6S)-5,6,7,8-tetrahydrofolate + NADP(+) = 7,8-dihydrofolate + NADPH + H(+)</text>
        <dbReference type="Rhea" id="RHEA:15009"/>
        <dbReference type="ChEBI" id="CHEBI:15378"/>
        <dbReference type="ChEBI" id="CHEBI:57451"/>
        <dbReference type="ChEBI" id="CHEBI:57453"/>
        <dbReference type="ChEBI" id="CHEBI:57783"/>
        <dbReference type="ChEBI" id="CHEBI:58349"/>
        <dbReference type="EC" id="1.5.1.3"/>
    </reaction>
</comment>
<evidence type="ECO:0000256" key="2">
    <source>
        <dbReference type="ARBA" id="ARBA00009539"/>
    </source>
</evidence>
<dbReference type="InterPro" id="IPR024072">
    <property type="entry name" value="DHFR-like_dom_sf"/>
</dbReference>
<comment type="similarity">
    <text evidence="2 8">Belongs to the dihydrofolate reductase family.</text>
</comment>